<evidence type="ECO:0000313" key="2">
    <source>
        <dbReference type="Proteomes" id="UP000268696"/>
    </source>
</evidence>
<dbReference type="EMBL" id="CP027754">
    <property type="protein sequence ID" value="AZE55858.1"/>
    <property type="molecule type" value="Genomic_DNA"/>
</dbReference>
<proteinExistence type="predicted"/>
<name>A0A3G7UB73_9PSED</name>
<dbReference type="AlphaFoldDB" id="A0A3G7UB73"/>
<organism evidence="1 2">
    <name type="scientific">Pseudomonas synxantha</name>
    <dbReference type="NCBI Taxonomy" id="47883"/>
    <lineage>
        <taxon>Bacteria</taxon>
        <taxon>Pseudomonadati</taxon>
        <taxon>Pseudomonadota</taxon>
        <taxon>Gammaproteobacteria</taxon>
        <taxon>Pseudomonadales</taxon>
        <taxon>Pseudomonadaceae</taxon>
        <taxon>Pseudomonas</taxon>
    </lineage>
</organism>
<sequence>MEGELHTELEDGRQFTLTAGMSYQVGSNAEGHRSFSTRGAKLFIVD</sequence>
<dbReference type="Proteomes" id="UP000268696">
    <property type="component" value="Chromosome"/>
</dbReference>
<gene>
    <name evidence="1" type="ORF">C4K03_3705</name>
</gene>
<protein>
    <submittedName>
        <fullName evidence="1">Uncharacterized protein</fullName>
    </submittedName>
</protein>
<evidence type="ECO:0000313" key="1">
    <source>
        <dbReference type="EMBL" id="AZE55858.1"/>
    </source>
</evidence>
<accession>A0A3G7UB73</accession>
<reference evidence="1 2" key="1">
    <citation type="submission" date="2018-03" db="EMBL/GenBank/DDBJ databases">
        <title>Diversity of phytobeneficial traits revealed by whole-genome analysis of worldwide-isolated phenazine-producing Pseudomonas spp.</title>
        <authorList>
            <person name="Biessy A."/>
            <person name="Novinscak A."/>
            <person name="Blom J."/>
            <person name="Leger G."/>
            <person name="Thomashow L.S."/>
            <person name="Cazorla F.M."/>
            <person name="Josic D."/>
            <person name="Filion M."/>
        </authorList>
    </citation>
    <scope>NUCLEOTIDE SEQUENCE [LARGE SCALE GENOMIC DNA]</scope>
    <source>
        <strain evidence="1 2">30B</strain>
    </source>
</reference>